<evidence type="ECO:0000313" key="3">
    <source>
        <dbReference type="Proteomes" id="UP000255108"/>
    </source>
</evidence>
<dbReference type="NCBIfam" id="TIGR02555">
    <property type="entry name" value="OrgA_MxiK"/>
    <property type="match status" value="1"/>
</dbReference>
<keyword evidence="4" id="KW-1185">Reference proteome</keyword>
<organism evidence="1 3">
    <name type="scientific">Iodobacter fluviatilis</name>
    <dbReference type="NCBI Taxonomy" id="537"/>
    <lineage>
        <taxon>Bacteria</taxon>
        <taxon>Pseudomonadati</taxon>
        <taxon>Pseudomonadota</taxon>
        <taxon>Betaproteobacteria</taxon>
        <taxon>Neisseriales</taxon>
        <taxon>Chitinibacteraceae</taxon>
        <taxon>Iodobacter</taxon>
    </lineage>
</organism>
<reference evidence="2 4" key="2">
    <citation type="submission" date="2019-03" db="EMBL/GenBank/DDBJ databases">
        <title>Genomic Encyclopedia of Type Strains, Phase IV (KMG-IV): sequencing the most valuable type-strain genomes for metagenomic binning, comparative biology and taxonomic classification.</title>
        <authorList>
            <person name="Goeker M."/>
        </authorList>
    </citation>
    <scope>NUCLEOTIDE SEQUENCE [LARGE SCALE GENOMIC DNA]</scope>
    <source>
        <strain evidence="2 4">DSM 3764</strain>
    </source>
</reference>
<dbReference type="EMBL" id="UGHR01000001">
    <property type="protein sequence ID" value="STQ90246.1"/>
    <property type="molecule type" value="Genomic_DNA"/>
</dbReference>
<accession>A0A377Q4Q2</accession>
<evidence type="ECO:0000313" key="4">
    <source>
        <dbReference type="Proteomes" id="UP000295794"/>
    </source>
</evidence>
<sequence>MPDLQRVLNLILHEPLSYMHEARLHLPAMLGGEAQANIINKILINRLQLNTECAVLIPGSMVAHIALNWLHLPQTAFLMSCQRQRARLARQGGLQRLPAWARQFAVLDLTPAQASVAREAINLNDLLKQSYIELCAWHGMLPLALQQRLALLFPPLVDNIQTELPPSPADPLLFTLALQYAQRYPHAPAYHCL</sequence>
<protein>
    <submittedName>
        <fullName evidence="1">Oxygen-regulated invasion protein OrgA</fullName>
    </submittedName>
    <submittedName>
        <fullName evidence="2">Type III secretion system OrgA/MxiK family protein</fullName>
    </submittedName>
</protein>
<evidence type="ECO:0000313" key="1">
    <source>
        <dbReference type="EMBL" id="STQ90246.1"/>
    </source>
</evidence>
<dbReference type="InterPro" id="IPR013388">
    <property type="entry name" value="T3SS_OrgA/MxiK"/>
</dbReference>
<name>A0A377Q4Q2_9NEIS</name>
<dbReference type="OrthoDB" id="8596321at2"/>
<dbReference type="EMBL" id="SMBT01000005">
    <property type="protein sequence ID" value="TCU86914.1"/>
    <property type="molecule type" value="Genomic_DNA"/>
</dbReference>
<proteinExistence type="predicted"/>
<evidence type="ECO:0000313" key="2">
    <source>
        <dbReference type="EMBL" id="TCU86914.1"/>
    </source>
</evidence>
<reference evidence="1 3" key="1">
    <citation type="submission" date="2018-06" db="EMBL/GenBank/DDBJ databases">
        <authorList>
            <consortium name="Pathogen Informatics"/>
            <person name="Doyle S."/>
        </authorList>
    </citation>
    <scope>NUCLEOTIDE SEQUENCE [LARGE SCALE GENOMIC DNA]</scope>
    <source>
        <strain evidence="1 3">NCTC11159</strain>
    </source>
</reference>
<dbReference type="AlphaFoldDB" id="A0A377Q4Q2"/>
<gene>
    <name evidence="1" type="primary">orgA_2</name>
    <name evidence="2" type="ORF">EV682_10539</name>
    <name evidence="1" type="ORF">NCTC11159_01310</name>
</gene>
<dbReference type="Pfam" id="PF09482">
    <property type="entry name" value="OrgA_MxiK"/>
    <property type="match status" value="1"/>
</dbReference>
<dbReference type="Proteomes" id="UP000295794">
    <property type="component" value="Unassembled WGS sequence"/>
</dbReference>
<dbReference type="Proteomes" id="UP000255108">
    <property type="component" value="Unassembled WGS sequence"/>
</dbReference>